<feature type="non-terminal residue" evidence="2">
    <location>
        <position position="52"/>
    </location>
</feature>
<gene>
    <name evidence="2" type="ORF">AVDCRST_MAG04-761</name>
</gene>
<protein>
    <submittedName>
        <fullName evidence="2">Uncharacterized protein</fullName>
    </submittedName>
</protein>
<dbReference type="EMBL" id="CADCTL010000059">
    <property type="protein sequence ID" value="CAA9223963.1"/>
    <property type="molecule type" value="Genomic_DNA"/>
</dbReference>
<feature type="compositionally biased region" description="Basic residues" evidence="1">
    <location>
        <begin position="1"/>
        <end position="19"/>
    </location>
</feature>
<sequence length="52" mass="5818">ALRHAPPRLRPPVRLRRGRLALPGDGRRGGRGAGGRQAARRAVPRGRRRHRL</sequence>
<organism evidence="2">
    <name type="scientific">uncultured Acetobacteraceae bacterium</name>
    <dbReference type="NCBI Taxonomy" id="169975"/>
    <lineage>
        <taxon>Bacteria</taxon>
        <taxon>Pseudomonadati</taxon>
        <taxon>Pseudomonadota</taxon>
        <taxon>Alphaproteobacteria</taxon>
        <taxon>Acetobacterales</taxon>
        <taxon>Acetobacteraceae</taxon>
        <taxon>environmental samples</taxon>
    </lineage>
</organism>
<feature type="non-terminal residue" evidence="2">
    <location>
        <position position="1"/>
    </location>
</feature>
<reference evidence="2" key="1">
    <citation type="submission" date="2020-02" db="EMBL/GenBank/DDBJ databases">
        <authorList>
            <person name="Meier V. D."/>
        </authorList>
    </citation>
    <scope>NUCLEOTIDE SEQUENCE</scope>
    <source>
        <strain evidence="2">AVDCRST_MAG04</strain>
    </source>
</reference>
<feature type="region of interest" description="Disordered" evidence="1">
    <location>
        <begin position="1"/>
        <end position="52"/>
    </location>
</feature>
<feature type="compositionally biased region" description="Basic residues" evidence="1">
    <location>
        <begin position="38"/>
        <end position="52"/>
    </location>
</feature>
<accession>A0A6J4HI73</accession>
<proteinExistence type="predicted"/>
<dbReference type="AlphaFoldDB" id="A0A6J4HI73"/>
<evidence type="ECO:0000256" key="1">
    <source>
        <dbReference type="SAM" id="MobiDB-lite"/>
    </source>
</evidence>
<name>A0A6J4HI73_9PROT</name>
<evidence type="ECO:0000313" key="2">
    <source>
        <dbReference type="EMBL" id="CAA9223963.1"/>
    </source>
</evidence>